<evidence type="ECO:0000256" key="1">
    <source>
        <dbReference type="SAM" id="MobiDB-lite"/>
    </source>
</evidence>
<protein>
    <submittedName>
        <fullName evidence="2">Uncharacterized protein</fullName>
    </submittedName>
</protein>
<comment type="caution">
    <text evidence="2">The sequence shown here is derived from an EMBL/GenBank/DDBJ whole genome shotgun (WGS) entry which is preliminary data.</text>
</comment>
<proteinExistence type="predicted"/>
<feature type="region of interest" description="Disordered" evidence="1">
    <location>
        <begin position="75"/>
        <end position="100"/>
    </location>
</feature>
<name>A0A9P6AGF7_9AGAM</name>
<evidence type="ECO:0000313" key="3">
    <source>
        <dbReference type="Proteomes" id="UP000886523"/>
    </source>
</evidence>
<organism evidence="2 3">
    <name type="scientific">Hydnum rufescens UP504</name>
    <dbReference type="NCBI Taxonomy" id="1448309"/>
    <lineage>
        <taxon>Eukaryota</taxon>
        <taxon>Fungi</taxon>
        <taxon>Dikarya</taxon>
        <taxon>Basidiomycota</taxon>
        <taxon>Agaricomycotina</taxon>
        <taxon>Agaricomycetes</taxon>
        <taxon>Cantharellales</taxon>
        <taxon>Hydnaceae</taxon>
        <taxon>Hydnum</taxon>
    </lineage>
</organism>
<dbReference type="Proteomes" id="UP000886523">
    <property type="component" value="Unassembled WGS sequence"/>
</dbReference>
<reference evidence="2" key="1">
    <citation type="journal article" date="2020" name="Nat. Commun.">
        <title>Large-scale genome sequencing of mycorrhizal fungi provides insights into the early evolution of symbiotic traits.</title>
        <authorList>
            <person name="Miyauchi S."/>
            <person name="Kiss E."/>
            <person name="Kuo A."/>
            <person name="Drula E."/>
            <person name="Kohler A."/>
            <person name="Sanchez-Garcia M."/>
            <person name="Morin E."/>
            <person name="Andreopoulos B."/>
            <person name="Barry K.W."/>
            <person name="Bonito G."/>
            <person name="Buee M."/>
            <person name="Carver A."/>
            <person name="Chen C."/>
            <person name="Cichocki N."/>
            <person name="Clum A."/>
            <person name="Culley D."/>
            <person name="Crous P.W."/>
            <person name="Fauchery L."/>
            <person name="Girlanda M."/>
            <person name="Hayes R.D."/>
            <person name="Keri Z."/>
            <person name="LaButti K."/>
            <person name="Lipzen A."/>
            <person name="Lombard V."/>
            <person name="Magnuson J."/>
            <person name="Maillard F."/>
            <person name="Murat C."/>
            <person name="Nolan M."/>
            <person name="Ohm R.A."/>
            <person name="Pangilinan J."/>
            <person name="Pereira M.F."/>
            <person name="Perotto S."/>
            <person name="Peter M."/>
            <person name="Pfister S."/>
            <person name="Riley R."/>
            <person name="Sitrit Y."/>
            <person name="Stielow J.B."/>
            <person name="Szollosi G."/>
            <person name="Zifcakova L."/>
            <person name="Stursova M."/>
            <person name="Spatafora J.W."/>
            <person name="Tedersoo L."/>
            <person name="Vaario L.M."/>
            <person name="Yamada A."/>
            <person name="Yan M."/>
            <person name="Wang P."/>
            <person name="Xu J."/>
            <person name="Bruns T."/>
            <person name="Baldrian P."/>
            <person name="Vilgalys R."/>
            <person name="Dunand C."/>
            <person name="Henrissat B."/>
            <person name="Grigoriev I.V."/>
            <person name="Hibbett D."/>
            <person name="Nagy L.G."/>
            <person name="Martin F.M."/>
        </authorList>
    </citation>
    <scope>NUCLEOTIDE SEQUENCE</scope>
    <source>
        <strain evidence="2">UP504</strain>
    </source>
</reference>
<sequence>MVFYSAKDGGRENPLKRLHFERIGDLDLGNDDILVTAQDLQVGKKRRAVDKDDNLDQALGLPVAVIKKKARIIPPSGGGLKTGREKGKGRAPPKSMPYIGDDNDVDIKDSAIMNPVGDLGVASSSLPTMPDAVLFPGAPPLSGHVGPSASDFSTPAPLVPSMPENTSGSSSFFEWDQILHDISIQNLAWQLTQPSTLPWDDTNFSLLVPKDNCP</sequence>
<gene>
    <name evidence="2" type="ORF">BS47DRAFT_1368140</name>
</gene>
<keyword evidence="3" id="KW-1185">Reference proteome</keyword>
<accession>A0A9P6AGF7</accession>
<dbReference type="AlphaFoldDB" id="A0A9P6AGF7"/>
<dbReference type="EMBL" id="MU129159">
    <property type="protein sequence ID" value="KAF9505338.1"/>
    <property type="molecule type" value="Genomic_DNA"/>
</dbReference>
<evidence type="ECO:0000313" key="2">
    <source>
        <dbReference type="EMBL" id="KAF9505338.1"/>
    </source>
</evidence>